<dbReference type="EMBL" id="CAJNOE010001121">
    <property type="protein sequence ID" value="CAF1389532.1"/>
    <property type="molecule type" value="Genomic_DNA"/>
</dbReference>
<proteinExistence type="predicted"/>
<sequence length="451" mass="52651">MSTTNDTSLSSSSSSNYGPLVILLQHDTDGNLMEDVGVESVLTGNDNINQSSNSSSNITYMNQQTITNQLPPLREQPSIYTVQVESVPNSSTTKSSLISKYERDIPAYLMDTNCTFEQMIEKEQNHAIHSVNINILRDIALLLHRENIIYYEKSVWHTYLKCGTGTLKLGDGDGNKYSLDSLKHWPKKLKSIIQSTKILEISKTPFTNETYLNLVQTYLQQLKNRKQQYRTKILEITKKITNYYLVIEPIIQNFIQSQLYSLNVETRHRVKIIEFEYIYFQLKVILNGTNLNNDQIQEIDRLCRSIFNYEHRKQEYILLTHYIREKKHLLKVSDIIQDICLLVDIKIMENQNIRQQFLEQHRKSLDQYQNNISKSLLDLTKTDMLERKKLYDDALTNLQQNQRNLTPCQQFNSLVTKAIQAILSNITQNVQCTFQLKTYELFQKIPLNELN</sequence>
<keyword evidence="1" id="KW-0175">Coiled coil</keyword>
<accession>A0A815K8J2</accession>
<reference evidence="2" key="1">
    <citation type="submission" date="2021-02" db="EMBL/GenBank/DDBJ databases">
        <authorList>
            <person name="Nowell W R."/>
        </authorList>
    </citation>
    <scope>NUCLEOTIDE SEQUENCE</scope>
</reference>
<dbReference type="EMBL" id="CAJOBB010003786">
    <property type="protein sequence ID" value="CAF4058813.1"/>
    <property type="molecule type" value="Genomic_DNA"/>
</dbReference>
<comment type="caution">
    <text evidence="2">The sequence shown here is derived from an EMBL/GenBank/DDBJ whole genome shotgun (WGS) entry which is preliminary data.</text>
</comment>
<evidence type="ECO:0000313" key="4">
    <source>
        <dbReference type="Proteomes" id="UP000663860"/>
    </source>
</evidence>
<dbReference type="Proteomes" id="UP000663868">
    <property type="component" value="Unassembled WGS sequence"/>
</dbReference>
<evidence type="ECO:0000313" key="2">
    <source>
        <dbReference type="EMBL" id="CAF1389532.1"/>
    </source>
</evidence>
<feature type="coiled-coil region" evidence="1">
    <location>
        <begin position="212"/>
        <end position="239"/>
    </location>
</feature>
<protein>
    <submittedName>
        <fullName evidence="2">Uncharacterized protein</fullName>
    </submittedName>
</protein>
<gene>
    <name evidence="2" type="ORF">IZO911_LOCUS38874</name>
    <name evidence="3" type="ORF">KXQ929_LOCUS32006</name>
</gene>
<dbReference type="AlphaFoldDB" id="A0A815K8J2"/>
<dbReference type="Proteomes" id="UP000663860">
    <property type="component" value="Unassembled WGS sequence"/>
</dbReference>
<evidence type="ECO:0000313" key="3">
    <source>
        <dbReference type="EMBL" id="CAF4058813.1"/>
    </source>
</evidence>
<organism evidence="2 4">
    <name type="scientific">Adineta steineri</name>
    <dbReference type="NCBI Taxonomy" id="433720"/>
    <lineage>
        <taxon>Eukaryota</taxon>
        <taxon>Metazoa</taxon>
        <taxon>Spiralia</taxon>
        <taxon>Gnathifera</taxon>
        <taxon>Rotifera</taxon>
        <taxon>Eurotatoria</taxon>
        <taxon>Bdelloidea</taxon>
        <taxon>Adinetida</taxon>
        <taxon>Adinetidae</taxon>
        <taxon>Adineta</taxon>
    </lineage>
</organism>
<name>A0A815K8J2_9BILA</name>
<evidence type="ECO:0000256" key="1">
    <source>
        <dbReference type="SAM" id="Coils"/>
    </source>
</evidence>